<evidence type="ECO:0000313" key="3">
    <source>
        <dbReference type="EMBL" id="OAO13997.1"/>
    </source>
</evidence>
<feature type="chain" id="PRO_5008274545" evidence="2">
    <location>
        <begin position="17"/>
        <end position="252"/>
    </location>
</feature>
<sequence length="252" mass="28232">MRSLILLLCIASIALCSPNSIDKLLNSVSENERYSAMSSNSNPMLCGHYDTNCLQRESGSVDVAFRLQGMVHMDPQLATITTYTYNDNMCMPNEFHHLVGINAAVKRTNSVTREYDFHIRGAFFAVSEEYLKHLNCSSKLTPKRSYPMKAYHCVDETGENPFADIERDIGRTVHYTLEFFDDAIHIHYPGAVMAIPRLSSEGCDKELSLLPSLTEKSYLAWIITGGVVVMIAAALLIIRKRRMASEADVVLV</sequence>
<evidence type="ECO:0000256" key="1">
    <source>
        <dbReference type="SAM" id="Phobius"/>
    </source>
</evidence>
<reference evidence="3 4" key="1">
    <citation type="submission" date="2016-05" db="EMBL/GenBank/DDBJ databases">
        <title>Nuclear genome of Blastocystis sp. subtype 1 NandII.</title>
        <authorList>
            <person name="Gentekaki E."/>
            <person name="Curtis B."/>
            <person name="Stairs C."/>
            <person name="Eme L."/>
            <person name="Herman E."/>
            <person name="Klimes V."/>
            <person name="Arias M.C."/>
            <person name="Elias M."/>
            <person name="Hilliou F."/>
            <person name="Klute M."/>
            <person name="Malik S.-B."/>
            <person name="Pightling A."/>
            <person name="Rachubinski R."/>
            <person name="Salas D."/>
            <person name="Schlacht A."/>
            <person name="Suga H."/>
            <person name="Archibald J."/>
            <person name="Ball S.G."/>
            <person name="Clark G."/>
            <person name="Dacks J."/>
            <person name="Van Der Giezen M."/>
            <person name="Tsaousis A."/>
            <person name="Roger A."/>
        </authorList>
    </citation>
    <scope>NUCLEOTIDE SEQUENCE [LARGE SCALE GENOMIC DNA]</scope>
    <source>
        <strain evidence="4">ATCC 50177 / NandII</strain>
    </source>
</reference>
<accession>A0A196SCZ1</accession>
<gene>
    <name evidence="3" type="ORF">AV274_4343</name>
</gene>
<keyword evidence="1" id="KW-1133">Transmembrane helix</keyword>
<feature type="transmembrane region" description="Helical" evidence="1">
    <location>
        <begin position="218"/>
        <end position="238"/>
    </location>
</feature>
<keyword evidence="2" id="KW-0732">Signal</keyword>
<feature type="signal peptide" evidence="2">
    <location>
        <begin position="1"/>
        <end position="16"/>
    </location>
</feature>
<keyword evidence="1" id="KW-0812">Transmembrane</keyword>
<comment type="caution">
    <text evidence="3">The sequence shown here is derived from an EMBL/GenBank/DDBJ whole genome shotgun (WGS) entry which is preliminary data.</text>
</comment>
<name>A0A196SCZ1_BLAHN</name>
<keyword evidence="1" id="KW-0472">Membrane</keyword>
<evidence type="ECO:0000313" key="4">
    <source>
        <dbReference type="Proteomes" id="UP000078348"/>
    </source>
</evidence>
<dbReference type="Proteomes" id="UP000078348">
    <property type="component" value="Unassembled WGS sequence"/>
</dbReference>
<dbReference type="EMBL" id="LXWW01000305">
    <property type="protein sequence ID" value="OAO13997.1"/>
    <property type="molecule type" value="Genomic_DNA"/>
</dbReference>
<evidence type="ECO:0000256" key="2">
    <source>
        <dbReference type="SAM" id="SignalP"/>
    </source>
</evidence>
<protein>
    <submittedName>
        <fullName evidence="3">Uncharacterized protein</fullName>
    </submittedName>
</protein>
<organism evidence="3 4">
    <name type="scientific">Blastocystis sp. subtype 1 (strain ATCC 50177 / NandII)</name>
    <dbReference type="NCBI Taxonomy" id="478820"/>
    <lineage>
        <taxon>Eukaryota</taxon>
        <taxon>Sar</taxon>
        <taxon>Stramenopiles</taxon>
        <taxon>Bigyra</taxon>
        <taxon>Opalozoa</taxon>
        <taxon>Opalinata</taxon>
        <taxon>Blastocystidae</taxon>
        <taxon>Blastocystis</taxon>
    </lineage>
</organism>
<keyword evidence="4" id="KW-1185">Reference proteome</keyword>
<proteinExistence type="predicted"/>
<dbReference type="AlphaFoldDB" id="A0A196SCZ1"/>